<feature type="region of interest" description="Disordered" evidence="2">
    <location>
        <begin position="180"/>
        <end position="210"/>
    </location>
</feature>
<dbReference type="InterPro" id="IPR024771">
    <property type="entry name" value="SUZ"/>
</dbReference>
<dbReference type="eggNOG" id="KOG2953">
    <property type="taxonomic scope" value="Eukaryota"/>
</dbReference>
<dbReference type="Gene3D" id="3.30.1370.50">
    <property type="entry name" value="R3H-like domain"/>
    <property type="match status" value="1"/>
</dbReference>
<dbReference type="Pfam" id="PF01424">
    <property type="entry name" value="R3H"/>
    <property type="match status" value="1"/>
</dbReference>
<evidence type="ECO:0000259" key="3">
    <source>
        <dbReference type="PROSITE" id="PS51061"/>
    </source>
</evidence>
<dbReference type="PROSITE" id="PS51673">
    <property type="entry name" value="SUZ"/>
    <property type="match status" value="1"/>
</dbReference>
<feature type="region of interest" description="Disordered" evidence="2">
    <location>
        <begin position="1"/>
        <end position="56"/>
    </location>
</feature>
<dbReference type="SUPFAM" id="SSF82708">
    <property type="entry name" value="R3H domain"/>
    <property type="match status" value="1"/>
</dbReference>
<sequence>MASAKELRASAPSEVADLNESTNRLKLTISSEPHDHADDAPNSPPPSSSGGRNSFSDDVINQVDQFLREAIQNPRERLSVLRMEQDVQKFINDPNQQQLEFQQLPTSYLRLAAHRVAQHYSLQSMVLLDDSLPDGSGSRIIVHKTSGCKPPLIHLADIPVKLPSDYNTVKKVAIKQRPQKQSLVFSDSNSNSVKNQNSKSVEERKEEYSRARARIFSSSDNGGTMGGKPECELRKQDISLFCSLGVSRVEHKSASLSDVSSSRVLVESSTNNRRASSRIEKESVSGHRQSSRVAILRDHEVDRKDPDYNRNYESSYVQRPDLGFGFNGGSYTMQPMYTAVPNYPPEFSQLGSTHGLPLSTAHQPQALVQHIPGPWVPPSPAGIGYGYPEVMSPFNPRQVGACSTPTLYLHSSQYSCQCHGMPFIPHEHFHQPFAQFHQLPPDGSFGLAWPW</sequence>
<dbReference type="CDD" id="cd02642">
    <property type="entry name" value="R3H_encore_like"/>
    <property type="match status" value="1"/>
</dbReference>
<accession>A0A1S2XXT9</accession>
<feature type="compositionally biased region" description="Low complexity" evidence="2">
    <location>
        <begin position="186"/>
        <end position="199"/>
    </location>
</feature>
<feature type="compositionally biased region" description="Low complexity" evidence="2">
    <location>
        <begin position="257"/>
        <end position="269"/>
    </location>
</feature>
<proteinExistence type="predicted"/>
<dbReference type="KEGG" id="cam:101490806"/>
<dbReference type="SMART" id="SM00393">
    <property type="entry name" value="R3H"/>
    <property type="match status" value="1"/>
</dbReference>
<dbReference type="AlphaFoldDB" id="A0A1S2XXT9"/>
<dbReference type="OrthoDB" id="278430at2759"/>
<dbReference type="Proteomes" id="UP000087171">
    <property type="component" value="Chromosome Ca4"/>
</dbReference>
<evidence type="ECO:0000256" key="2">
    <source>
        <dbReference type="SAM" id="MobiDB-lite"/>
    </source>
</evidence>
<dbReference type="Pfam" id="PF12752">
    <property type="entry name" value="SUZ"/>
    <property type="match status" value="1"/>
</dbReference>
<dbReference type="InterPro" id="IPR001374">
    <property type="entry name" value="R3H_dom"/>
</dbReference>
<dbReference type="PANTHER" id="PTHR15672">
    <property type="entry name" value="CAMP-REGULATED PHOSPHOPROTEIN 21 RELATED R3H DOMAIN CONTAINING PROTEIN"/>
    <property type="match status" value="1"/>
</dbReference>
<feature type="domain" description="SUZ" evidence="4">
    <location>
        <begin position="149"/>
        <end position="220"/>
    </location>
</feature>
<protein>
    <submittedName>
        <fullName evidence="6">R3H domain-containing protein 2-like isoform X1</fullName>
    </submittedName>
</protein>
<dbReference type="GO" id="GO:0003676">
    <property type="term" value="F:nucleic acid binding"/>
    <property type="evidence" value="ECO:0007669"/>
    <property type="project" value="UniProtKB-UniRule"/>
</dbReference>
<feature type="domain" description="R3H" evidence="3">
    <location>
        <begin position="77"/>
        <end position="146"/>
    </location>
</feature>
<dbReference type="InterPro" id="IPR051937">
    <property type="entry name" value="R3H_domain_containing"/>
</dbReference>
<keyword evidence="1" id="KW-0597">Phosphoprotein</keyword>
<dbReference type="PANTHER" id="PTHR15672:SF8">
    <property type="entry name" value="PROTEIN ENCORE"/>
    <property type="match status" value="1"/>
</dbReference>
<evidence type="ECO:0000313" key="5">
    <source>
        <dbReference type="Proteomes" id="UP000087171"/>
    </source>
</evidence>
<feature type="compositionally biased region" description="Polar residues" evidence="2">
    <location>
        <begin position="19"/>
        <end position="31"/>
    </location>
</feature>
<feature type="region of interest" description="Disordered" evidence="2">
    <location>
        <begin position="257"/>
        <end position="299"/>
    </location>
</feature>
<keyword evidence="5" id="KW-1185">Reference proteome</keyword>
<reference evidence="5" key="1">
    <citation type="journal article" date="2013" name="Nat. Biotechnol.">
        <title>Draft genome sequence of chickpea (Cicer arietinum) provides a resource for trait improvement.</title>
        <authorList>
            <person name="Varshney R.K."/>
            <person name="Song C."/>
            <person name="Saxena R.K."/>
            <person name="Azam S."/>
            <person name="Yu S."/>
            <person name="Sharpe A.G."/>
            <person name="Cannon S."/>
            <person name="Baek J."/>
            <person name="Rosen B.D."/>
            <person name="Tar'an B."/>
            <person name="Millan T."/>
            <person name="Zhang X."/>
            <person name="Ramsay L.D."/>
            <person name="Iwata A."/>
            <person name="Wang Y."/>
            <person name="Nelson W."/>
            <person name="Farmer A.D."/>
            <person name="Gaur P.M."/>
            <person name="Soderlund C."/>
            <person name="Penmetsa R.V."/>
            <person name="Xu C."/>
            <person name="Bharti A.K."/>
            <person name="He W."/>
            <person name="Winter P."/>
            <person name="Zhao S."/>
            <person name="Hane J.K."/>
            <person name="Carrasquilla-Garcia N."/>
            <person name="Condie J.A."/>
            <person name="Upadhyaya H.D."/>
            <person name="Luo M.C."/>
            <person name="Thudi M."/>
            <person name="Gowda C.L."/>
            <person name="Singh N.P."/>
            <person name="Lichtenzveig J."/>
            <person name="Gali K.K."/>
            <person name="Rubio J."/>
            <person name="Nadarajan N."/>
            <person name="Dolezel J."/>
            <person name="Bansal K.C."/>
            <person name="Xu X."/>
            <person name="Edwards D."/>
            <person name="Zhang G."/>
            <person name="Kahl G."/>
            <person name="Gil J."/>
            <person name="Singh K.B."/>
            <person name="Datta S.K."/>
            <person name="Jackson S.A."/>
            <person name="Wang J."/>
            <person name="Cook D.R."/>
        </authorList>
    </citation>
    <scope>NUCLEOTIDE SEQUENCE [LARGE SCALE GENOMIC DNA]</scope>
    <source>
        <strain evidence="5">cv. CDC Frontier</strain>
    </source>
</reference>
<evidence type="ECO:0000256" key="1">
    <source>
        <dbReference type="ARBA" id="ARBA00022553"/>
    </source>
</evidence>
<dbReference type="PROSITE" id="PS51061">
    <property type="entry name" value="R3H"/>
    <property type="match status" value="1"/>
</dbReference>
<name>A0A1S2XXT9_CICAR</name>
<feature type="compositionally biased region" description="Basic and acidic residues" evidence="2">
    <location>
        <begin position="200"/>
        <end position="210"/>
    </location>
</feature>
<evidence type="ECO:0000313" key="6">
    <source>
        <dbReference type="RefSeq" id="XP_004496196.1"/>
    </source>
</evidence>
<dbReference type="RefSeq" id="XP_004496196.1">
    <property type="nucleotide sequence ID" value="XM_004496139.3"/>
</dbReference>
<reference evidence="6" key="2">
    <citation type="submission" date="2025-08" db="UniProtKB">
        <authorList>
            <consortium name="RefSeq"/>
        </authorList>
    </citation>
    <scope>IDENTIFICATION</scope>
    <source>
        <tissue evidence="6">Etiolated seedlings</tissue>
    </source>
</reference>
<gene>
    <name evidence="6" type="primary">LOC101490806</name>
</gene>
<dbReference type="GeneID" id="101490806"/>
<dbReference type="InterPro" id="IPR036867">
    <property type="entry name" value="R3H_dom_sf"/>
</dbReference>
<dbReference type="PaxDb" id="3827-XP_004496196.1"/>
<evidence type="ECO:0000259" key="4">
    <source>
        <dbReference type="PROSITE" id="PS51673"/>
    </source>
</evidence>
<organism evidence="5 6">
    <name type="scientific">Cicer arietinum</name>
    <name type="common">Chickpea</name>
    <name type="synonym">Garbanzo</name>
    <dbReference type="NCBI Taxonomy" id="3827"/>
    <lineage>
        <taxon>Eukaryota</taxon>
        <taxon>Viridiplantae</taxon>
        <taxon>Streptophyta</taxon>
        <taxon>Embryophyta</taxon>
        <taxon>Tracheophyta</taxon>
        <taxon>Spermatophyta</taxon>
        <taxon>Magnoliopsida</taxon>
        <taxon>eudicotyledons</taxon>
        <taxon>Gunneridae</taxon>
        <taxon>Pentapetalae</taxon>
        <taxon>rosids</taxon>
        <taxon>fabids</taxon>
        <taxon>Fabales</taxon>
        <taxon>Fabaceae</taxon>
        <taxon>Papilionoideae</taxon>
        <taxon>50 kb inversion clade</taxon>
        <taxon>NPAAA clade</taxon>
        <taxon>Hologalegina</taxon>
        <taxon>IRL clade</taxon>
        <taxon>Cicereae</taxon>
        <taxon>Cicer</taxon>
    </lineage>
</organism>